<dbReference type="GO" id="GO:0005525">
    <property type="term" value="F:GTP binding"/>
    <property type="evidence" value="ECO:0007669"/>
    <property type="project" value="UniProtKB-KW"/>
</dbReference>
<name>A0A3Q2CH60_CYPVA</name>
<evidence type="ECO:0000256" key="2">
    <source>
        <dbReference type="ARBA" id="ARBA00022741"/>
    </source>
</evidence>
<dbReference type="Pfam" id="PF04548">
    <property type="entry name" value="AIG1"/>
    <property type="match status" value="1"/>
</dbReference>
<keyword evidence="6" id="KW-1185">Reference proteome</keyword>
<evidence type="ECO:0000313" key="5">
    <source>
        <dbReference type="Ensembl" id="ENSCVAP00000004387.1"/>
    </source>
</evidence>
<dbReference type="Gene3D" id="3.40.50.300">
    <property type="entry name" value="P-loop containing nucleotide triphosphate hydrolases"/>
    <property type="match status" value="1"/>
</dbReference>
<keyword evidence="3" id="KW-0342">GTP-binding</keyword>
<dbReference type="InterPro" id="IPR045058">
    <property type="entry name" value="GIMA/IAN/Toc"/>
</dbReference>
<dbReference type="PROSITE" id="PS51720">
    <property type="entry name" value="G_AIG1"/>
    <property type="match status" value="1"/>
</dbReference>
<dbReference type="AlphaFoldDB" id="A0A3Q2CH60"/>
<evidence type="ECO:0000259" key="4">
    <source>
        <dbReference type="PROSITE" id="PS51720"/>
    </source>
</evidence>
<dbReference type="InterPro" id="IPR027417">
    <property type="entry name" value="P-loop_NTPase"/>
</dbReference>
<dbReference type="Proteomes" id="UP000265020">
    <property type="component" value="Unassembled WGS sequence"/>
</dbReference>
<dbReference type="FunFam" id="3.40.50.300:FF:000366">
    <property type="entry name" value="GTPase, IMAP family member 2"/>
    <property type="match status" value="1"/>
</dbReference>
<protein>
    <recommendedName>
        <fullName evidence="4">AIG1-type G domain-containing protein</fullName>
    </recommendedName>
</protein>
<sequence>SFLTGIVLLGESQNRKSSLANTIFGEAIFKLKEFNDAKSFTTEAKTKFVNGRNFTLIDTPGLFDSGRPQKTVKSELMRCMIESAPGPHIFLIILKVEKYTEQEKDVIAKIRRYFSDDALKYAAVIFTHGDQLPEGMNIQQYAAQSDGLWELVQKCGGRCHVFDNKYWRNTEEEEYRSNKFQLAELFKTIDKILIKNKGGHFIKKHIEIEEEKIRQSTNQSPNDTRDRAKSTVPNGLMILIVGSATGAMVGAFRGNSTPQDALYGALKGSQLGYIAAAEAKTVVDAILKAAQAALLGECKK</sequence>
<dbReference type="OMA" id="ISIRAYW"/>
<dbReference type="PANTHER" id="PTHR10903:SF62">
    <property type="entry name" value="GTPASE IMAP FAMILY MEMBER 4-LIKE-RELATED"/>
    <property type="match status" value="1"/>
</dbReference>
<keyword evidence="2" id="KW-0547">Nucleotide-binding</keyword>
<proteinExistence type="inferred from homology"/>
<comment type="similarity">
    <text evidence="1">Belongs to the TRAFAC class TrmE-Era-EngA-EngB-Septin-like GTPase superfamily. AIG1/Toc34/Toc159-like paraseptin GTPase family. IAN subfamily.</text>
</comment>
<evidence type="ECO:0000256" key="1">
    <source>
        <dbReference type="ARBA" id="ARBA00008535"/>
    </source>
</evidence>
<dbReference type="GeneTree" id="ENSGT01150000286992"/>
<accession>A0A3Q2CH60</accession>
<dbReference type="InterPro" id="IPR006703">
    <property type="entry name" value="G_AIG1"/>
</dbReference>
<evidence type="ECO:0000313" key="6">
    <source>
        <dbReference type="Proteomes" id="UP000265020"/>
    </source>
</evidence>
<dbReference type="SUPFAM" id="SSF52540">
    <property type="entry name" value="P-loop containing nucleoside triphosphate hydrolases"/>
    <property type="match status" value="1"/>
</dbReference>
<reference evidence="5" key="2">
    <citation type="submission" date="2025-09" db="UniProtKB">
        <authorList>
            <consortium name="Ensembl"/>
        </authorList>
    </citation>
    <scope>IDENTIFICATION</scope>
</reference>
<dbReference type="PANTHER" id="PTHR10903">
    <property type="entry name" value="GTPASE, IMAP FAMILY MEMBER-RELATED"/>
    <property type="match status" value="1"/>
</dbReference>
<evidence type="ECO:0000256" key="3">
    <source>
        <dbReference type="ARBA" id="ARBA00023134"/>
    </source>
</evidence>
<dbReference type="Ensembl" id="ENSCVAT00000008417.1">
    <property type="protein sequence ID" value="ENSCVAP00000004387.1"/>
    <property type="gene ID" value="ENSCVAG00000005688.1"/>
</dbReference>
<organism evidence="5 6">
    <name type="scientific">Cyprinodon variegatus</name>
    <name type="common">Sheepshead minnow</name>
    <dbReference type="NCBI Taxonomy" id="28743"/>
    <lineage>
        <taxon>Eukaryota</taxon>
        <taxon>Metazoa</taxon>
        <taxon>Chordata</taxon>
        <taxon>Craniata</taxon>
        <taxon>Vertebrata</taxon>
        <taxon>Euteleostomi</taxon>
        <taxon>Actinopterygii</taxon>
        <taxon>Neopterygii</taxon>
        <taxon>Teleostei</taxon>
        <taxon>Neoteleostei</taxon>
        <taxon>Acanthomorphata</taxon>
        <taxon>Ovalentaria</taxon>
        <taxon>Atherinomorphae</taxon>
        <taxon>Cyprinodontiformes</taxon>
        <taxon>Cyprinodontidae</taxon>
        <taxon>Cyprinodon</taxon>
    </lineage>
</organism>
<feature type="domain" description="AIG1-type G" evidence="4">
    <location>
        <begin position="1"/>
        <end position="210"/>
    </location>
</feature>
<reference evidence="5" key="1">
    <citation type="submission" date="2025-08" db="UniProtKB">
        <authorList>
            <consortium name="Ensembl"/>
        </authorList>
    </citation>
    <scope>IDENTIFICATION</scope>
</reference>